<evidence type="ECO:0000256" key="5">
    <source>
        <dbReference type="ARBA" id="ARBA00022884"/>
    </source>
</evidence>
<dbReference type="AlphaFoldDB" id="A0A382IKF2"/>
<dbReference type="NCBIfam" id="TIGR00188">
    <property type="entry name" value="rnpA"/>
    <property type="match status" value="1"/>
</dbReference>
<keyword evidence="2" id="KW-0540">Nuclease</keyword>
<accession>A0A382IKF2</accession>
<keyword evidence="3" id="KW-0255">Endonuclease</keyword>
<dbReference type="EMBL" id="UINC01068003">
    <property type="protein sequence ID" value="SVC00234.1"/>
    <property type="molecule type" value="Genomic_DNA"/>
</dbReference>
<evidence type="ECO:0000313" key="6">
    <source>
        <dbReference type="EMBL" id="SVC00234.1"/>
    </source>
</evidence>
<dbReference type="GO" id="GO:0004526">
    <property type="term" value="F:ribonuclease P activity"/>
    <property type="evidence" value="ECO:0007669"/>
    <property type="project" value="InterPro"/>
</dbReference>
<evidence type="ECO:0000256" key="1">
    <source>
        <dbReference type="ARBA" id="ARBA00022694"/>
    </source>
</evidence>
<dbReference type="InterPro" id="IPR020568">
    <property type="entry name" value="Ribosomal_Su5_D2-typ_SF"/>
</dbReference>
<dbReference type="PANTHER" id="PTHR33992">
    <property type="entry name" value="RIBONUCLEASE P PROTEIN COMPONENT"/>
    <property type="match status" value="1"/>
</dbReference>
<dbReference type="GO" id="GO:0042781">
    <property type="term" value="F:3'-tRNA processing endoribonuclease activity"/>
    <property type="evidence" value="ECO:0007669"/>
    <property type="project" value="TreeGrafter"/>
</dbReference>
<keyword evidence="1" id="KW-0819">tRNA processing</keyword>
<keyword evidence="5" id="KW-0694">RNA-binding</keyword>
<evidence type="ECO:0000256" key="2">
    <source>
        <dbReference type="ARBA" id="ARBA00022722"/>
    </source>
</evidence>
<name>A0A382IKF2_9ZZZZ</name>
<protein>
    <submittedName>
        <fullName evidence="6">Uncharacterized protein</fullName>
    </submittedName>
</protein>
<sequence>MPVPAPRLRLTRAMRIRQRRDFARLRQTGQRIAVGSLVLNWKELPNNSLSRMAVITTKKLGPAIIRTRARRLLRECFRLHQHDLRTPLEMVLVARRGMLGKKLAAVEADYLSALRSANLLKEAA</sequence>
<dbReference type="InterPro" id="IPR014721">
    <property type="entry name" value="Ribsml_uS5_D2-typ_fold_subgr"/>
</dbReference>
<dbReference type="GO" id="GO:0030677">
    <property type="term" value="C:ribonuclease P complex"/>
    <property type="evidence" value="ECO:0007669"/>
    <property type="project" value="TreeGrafter"/>
</dbReference>
<dbReference type="GO" id="GO:0000049">
    <property type="term" value="F:tRNA binding"/>
    <property type="evidence" value="ECO:0007669"/>
    <property type="project" value="InterPro"/>
</dbReference>
<proteinExistence type="inferred from homology"/>
<dbReference type="Pfam" id="PF00825">
    <property type="entry name" value="Ribonuclease_P"/>
    <property type="match status" value="1"/>
</dbReference>
<dbReference type="InterPro" id="IPR000100">
    <property type="entry name" value="RNase_P"/>
</dbReference>
<gene>
    <name evidence="6" type="ORF">METZ01_LOCUS253088</name>
</gene>
<organism evidence="6">
    <name type="scientific">marine metagenome</name>
    <dbReference type="NCBI Taxonomy" id="408172"/>
    <lineage>
        <taxon>unclassified sequences</taxon>
        <taxon>metagenomes</taxon>
        <taxon>ecological metagenomes</taxon>
    </lineage>
</organism>
<evidence type="ECO:0000256" key="4">
    <source>
        <dbReference type="ARBA" id="ARBA00022801"/>
    </source>
</evidence>
<dbReference type="Gene3D" id="3.30.230.10">
    <property type="match status" value="1"/>
</dbReference>
<evidence type="ECO:0000256" key="3">
    <source>
        <dbReference type="ARBA" id="ARBA00022759"/>
    </source>
</evidence>
<dbReference type="HAMAP" id="MF_00227">
    <property type="entry name" value="RNase_P"/>
    <property type="match status" value="1"/>
</dbReference>
<keyword evidence="4" id="KW-0378">Hydrolase</keyword>
<dbReference type="SUPFAM" id="SSF54211">
    <property type="entry name" value="Ribosomal protein S5 domain 2-like"/>
    <property type="match status" value="1"/>
</dbReference>
<dbReference type="PANTHER" id="PTHR33992:SF1">
    <property type="entry name" value="RIBONUCLEASE P PROTEIN COMPONENT"/>
    <property type="match status" value="1"/>
</dbReference>
<reference evidence="6" key="1">
    <citation type="submission" date="2018-05" db="EMBL/GenBank/DDBJ databases">
        <authorList>
            <person name="Lanie J.A."/>
            <person name="Ng W.-L."/>
            <person name="Kazmierczak K.M."/>
            <person name="Andrzejewski T.M."/>
            <person name="Davidsen T.M."/>
            <person name="Wayne K.J."/>
            <person name="Tettelin H."/>
            <person name="Glass J.I."/>
            <person name="Rusch D."/>
            <person name="Podicherti R."/>
            <person name="Tsui H.-C.T."/>
            <person name="Winkler M.E."/>
        </authorList>
    </citation>
    <scope>NUCLEOTIDE SEQUENCE</scope>
</reference>